<organism>
    <name type="scientific">Serpula lacrymans var. lacrymans (strain S7.9)</name>
    <name type="common">Dry rot fungus</name>
    <dbReference type="NCBI Taxonomy" id="578457"/>
    <lineage>
        <taxon>Eukaryota</taxon>
        <taxon>Fungi</taxon>
        <taxon>Dikarya</taxon>
        <taxon>Basidiomycota</taxon>
        <taxon>Agaricomycotina</taxon>
        <taxon>Agaricomycetes</taxon>
        <taxon>Agaricomycetidae</taxon>
        <taxon>Boletales</taxon>
        <taxon>Coniophorineae</taxon>
        <taxon>Serpulaceae</taxon>
        <taxon>Serpula</taxon>
    </lineage>
</organism>
<dbReference type="KEGG" id="sla:SERLADRAFT_402645"/>
<evidence type="ECO:0000313" key="1">
    <source>
        <dbReference type="EMBL" id="EGO19268.1"/>
    </source>
</evidence>
<proteinExistence type="predicted"/>
<dbReference type="Gene3D" id="3.40.50.1820">
    <property type="entry name" value="alpha/beta hydrolase"/>
    <property type="match status" value="1"/>
</dbReference>
<dbReference type="SUPFAM" id="SSF53474">
    <property type="entry name" value="alpha/beta-Hydrolases"/>
    <property type="match status" value="1"/>
</dbReference>
<sequence length="130" mass="14704">LENPFASIPRMVQALYPERWVPYRYLAPLAWDKWDAVAAMRNAARNDVQSVLARIVQSGDILVMLSEKDEVVPKAMGEEIWDVSACANTNGRGKKVVVEEALHENAWEQRQWVREMRKFIAEAGTSCAAS</sequence>
<dbReference type="RefSeq" id="XP_007323989.1">
    <property type="nucleotide sequence ID" value="XM_007323927.1"/>
</dbReference>
<accession>F8PC68</accession>
<dbReference type="AlphaFoldDB" id="F8PC68"/>
<gene>
    <name evidence="1" type="ORF">SERLADRAFT_402645</name>
</gene>
<dbReference type="OrthoDB" id="10249433at2759"/>
<reference evidence="1" key="1">
    <citation type="submission" date="2011-04" db="EMBL/GenBank/DDBJ databases">
        <title>Evolution of plant cell wall degrading machinery underlies the functional diversity of forest fungi.</title>
        <authorList>
            <consortium name="US DOE Joint Genome Institute (JGI-PGF)"/>
            <person name="Eastwood D.C."/>
            <person name="Floudas D."/>
            <person name="Binder M."/>
            <person name="Majcherczyk A."/>
            <person name="Schneider P."/>
            <person name="Aerts A."/>
            <person name="Asiegbu F.O."/>
            <person name="Baker S.E."/>
            <person name="Barry K."/>
            <person name="Bendiksby M."/>
            <person name="Blumentritt M."/>
            <person name="Coutinho P.M."/>
            <person name="Cullen D."/>
            <person name="Cullen D."/>
            <person name="Gathman A."/>
            <person name="Goodell B."/>
            <person name="Henrissat B."/>
            <person name="Ihrmark K."/>
            <person name="Kauserud H."/>
            <person name="Kohler A."/>
            <person name="LaButti K."/>
            <person name="Lapidus A."/>
            <person name="Lavin J.L."/>
            <person name="Lee Y.-H."/>
            <person name="Lindquist E."/>
            <person name="Lilly W."/>
            <person name="Lucas S."/>
            <person name="Morin E."/>
            <person name="Murat C."/>
            <person name="Oguiza J.A."/>
            <person name="Park J."/>
            <person name="Pisabarro A.G."/>
            <person name="Riley R."/>
            <person name="Rosling A."/>
            <person name="Salamov A."/>
            <person name="Schmidt O."/>
            <person name="Schmutz J."/>
            <person name="Skrede I."/>
            <person name="Stenlid J."/>
            <person name="Wiebenga A."/>
            <person name="Xie X."/>
            <person name="Kues U."/>
            <person name="Hibbett D.S."/>
            <person name="Hoffmeister D."/>
            <person name="Hogberg N."/>
            <person name="Martin F."/>
            <person name="Grigoriev I.V."/>
            <person name="Watkinson S.C."/>
        </authorList>
    </citation>
    <scope>NUCLEOTIDE SEQUENCE</scope>
    <source>
        <strain evidence="1">S7.9</strain>
    </source>
</reference>
<name>F8PC68_SERL9</name>
<protein>
    <recommendedName>
        <fullName evidence="2">Peptidase S9 prolyl oligopeptidase catalytic domain-containing protein</fullName>
    </recommendedName>
</protein>
<dbReference type="InterPro" id="IPR029058">
    <property type="entry name" value="AB_hydrolase_fold"/>
</dbReference>
<dbReference type="EMBL" id="GL945444">
    <property type="protein sequence ID" value="EGO19268.1"/>
    <property type="molecule type" value="Genomic_DNA"/>
</dbReference>
<feature type="non-terminal residue" evidence="1">
    <location>
        <position position="1"/>
    </location>
</feature>
<dbReference type="HOGENOM" id="CLU_1939424_0_0_1"/>
<dbReference type="Proteomes" id="UP000008064">
    <property type="component" value="Unassembled WGS sequence"/>
</dbReference>
<evidence type="ECO:0008006" key="2">
    <source>
        <dbReference type="Google" id="ProtNLM"/>
    </source>
</evidence>
<dbReference type="GeneID" id="18812183"/>